<dbReference type="SUPFAM" id="SSF53187">
    <property type="entry name" value="Zn-dependent exopeptidases"/>
    <property type="match status" value="1"/>
</dbReference>
<dbReference type="CDD" id="cd06910">
    <property type="entry name" value="M14_ASTE_ASPA-like"/>
    <property type="match status" value="1"/>
</dbReference>
<keyword evidence="7" id="KW-1185">Reference proteome</keyword>
<evidence type="ECO:0000256" key="1">
    <source>
        <dbReference type="ARBA" id="ARBA00001947"/>
    </source>
</evidence>
<dbReference type="InterPro" id="IPR055438">
    <property type="entry name" value="AstE_AspA_cat"/>
</dbReference>
<dbReference type="RefSeq" id="WP_258813770.1">
    <property type="nucleotide sequence ID" value="NZ_JANUGU010000009.1"/>
</dbReference>
<gene>
    <name evidence="6" type="ORF">NX778_21090</name>
</gene>
<name>A0ABT2D5A9_9BURK</name>
<protein>
    <submittedName>
        <fullName evidence="6">M14 family metallopeptidase</fullName>
    </submittedName>
</protein>
<evidence type="ECO:0000256" key="3">
    <source>
        <dbReference type="ARBA" id="ARBA00022801"/>
    </source>
</evidence>
<keyword evidence="2" id="KW-0479">Metal-binding</keyword>
<dbReference type="EMBL" id="JANUGU010000009">
    <property type="protein sequence ID" value="MCS0660575.1"/>
    <property type="molecule type" value="Genomic_DNA"/>
</dbReference>
<dbReference type="InterPro" id="IPR050178">
    <property type="entry name" value="AspA/AstE_fam"/>
</dbReference>
<reference evidence="6 7" key="1">
    <citation type="submission" date="2022-08" db="EMBL/GenBank/DDBJ databases">
        <title>Reclassification of Massilia species as members of the genera Telluria, Duganella, Pseudoduganella, Mokoshia gen. nov. and Zemynaea gen. nov. using orthogonal and non-orthogonal genome-based approaches.</title>
        <authorList>
            <person name="Bowman J.P."/>
        </authorList>
    </citation>
    <scope>NUCLEOTIDE SEQUENCE [LARGE SCALE GENOMIC DNA]</scope>
    <source>
        <strain evidence="6 7">JCM 31606</strain>
    </source>
</reference>
<proteinExistence type="predicted"/>
<evidence type="ECO:0000313" key="6">
    <source>
        <dbReference type="EMBL" id="MCS0660575.1"/>
    </source>
</evidence>
<organism evidence="6 7">
    <name type="scientific">Massilia terrae</name>
    <dbReference type="NCBI Taxonomy" id="1811224"/>
    <lineage>
        <taxon>Bacteria</taxon>
        <taxon>Pseudomonadati</taxon>
        <taxon>Pseudomonadota</taxon>
        <taxon>Betaproteobacteria</taxon>
        <taxon>Burkholderiales</taxon>
        <taxon>Oxalobacteraceae</taxon>
        <taxon>Telluria group</taxon>
        <taxon>Massilia</taxon>
    </lineage>
</organism>
<feature type="domain" description="Succinylglutamate desuccinylase/Aspartoacylase catalytic" evidence="5">
    <location>
        <begin position="41"/>
        <end position="194"/>
    </location>
</feature>
<keyword evidence="3" id="KW-0378">Hydrolase</keyword>
<comment type="cofactor">
    <cofactor evidence="1">
        <name>Zn(2+)</name>
        <dbReference type="ChEBI" id="CHEBI:29105"/>
    </cofactor>
</comment>
<accession>A0ABT2D5A9</accession>
<comment type="caution">
    <text evidence="6">The sequence shown here is derived from an EMBL/GenBank/DDBJ whole genome shotgun (WGS) entry which is preliminary data.</text>
</comment>
<evidence type="ECO:0000256" key="4">
    <source>
        <dbReference type="ARBA" id="ARBA00022833"/>
    </source>
</evidence>
<dbReference type="Gene3D" id="3.40.630.10">
    <property type="entry name" value="Zn peptidases"/>
    <property type="match status" value="1"/>
</dbReference>
<evidence type="ECO:0000256" key="2">
    <source>
        <dbReference type="ARBA" id="ARBA00022723"/>
    </source>
</evidence>
<evidence type="ECO:0000259" key="5">
    <source>
        <dbReference type="Pfam" id="PF24827"/>
    </source>
</evidence>
<evidence type="ECO:0000313" key="7">
    <source>
        <dbReference type="Proteomes" id="UP001204621"/>
    </source>
</evidence>
<dbReference type="Pfam" id="PF24827">
    <property type="entry name" value="AstE_AspA_cat"/>
    <property type="match status" value="1"/>
</dbReference>
<dbReference type="PANTHER" id="PTHR15162:SF7">
    <property type="entry name" value="SUCCINYLGLUTAMATE DESUCCINYLASE"/>
    <property type="match status" value="1"/>
</dbReference>
<sequence length="324" mass="34995">MNMSQATLSAYPVESGFPDLIPYAKGNTGIPYVHSLDSGVPGPHVMINALTHGNEVSGAIAVKDLLDLGVCPRKGKLTLSFANVDAYHRFDPAKPDASRFLDHDFNRLWSESVLDDASRDGSELRRARQMRPLVDTVDYLLDLHSMHERCAPLAVCGPLDKSIALARSMGTPEWIISDDGHPEGKRLRDYAGFGDPASPKCALVVECGQHWEAGAANVARDAVSRFLELTGIVAVADVPAGWRLPAPAATRVVRVTEPVVASTMDFRFAGDYTGLETFPGAGTVIGWRDGEPVKTPYPDCVLVMPSVRQLRPGVTVVRLGRLLG</sequence>
<dbReference type="PANTHER" id="PTHR15162">
    <property type="entry name" value="ASPARTOACYLASE"/>
    <property type="match status" value="1"/>
</dbReference>
<keyword evidence="4" id="KW-0862">Zinc</keyword>
<dbReference type="Proteomes" id="UP001204621">
    <property type="component" value="Unassembled WGS sequence"/>
</dbReference>